<keyword evidence="5 8" id="KW-0460">Magnesium</keyword>
<evidence type="ECO:0000256" key="5">
    <source>
        <dbReference type="ARBA" id="ARBA00022842"/>
    </source>
</evidence>
<evidence type="ECO:0000256" key="7">
    <source>
        <dbReference type="ARBA" id="ARBA00023150"/>
    </source>
</evidence>
<dbReference type="Pfam" id="PF12804">
    <property type="entry name" value="NTP_transf_3"/>
    <property type="match status" value="1"/>
</dbReference>
<evidence type="ECO:0000256" key="3">
    <source>
        <dbReference type="ARBA" id="ARBA00022723"/>
    </source>
</evidence>
<proteinExistence type="inferred from homology"/>
<keyword evidence="7 8" id="KW-0501">Molybdenum cofactor biosynthesis</keyword>
<protein>
    <recommendedName>
        <fullName evidence="8">Probable molybdenum cofactor guanylyltransferase</fullName>
        <shortName evidence="8">MoCo guanylyltransferase</shortName>
        <ecNumber evidence="8">2.7.7.77</ecNumber>
    </recommendedName>
    <alternativeName>
        <fullName evidence="8">GTP:molybdopterin guanylyltransferase</fullName>
    </alternativeName>
    <alternativeName>
        <fullName evidence="8">Mo-MPT guanylyltransferase</fullName>
    </alternativeName>
    <alternativeName>
        <fullName evidence="8">Molybdopterin guanylyltransferase</fullName>
    </alternativeName>
    <alternativeName>
        <fullName evidence="8">Molybdopterin-guanine dinucleotide synthase</fullName>
        <shortName evidence="8">MGD synthase</shortName>
    </alternativeName>
</protein>
<dbReference type="InterPro" id="IPR029044">
    <property type="entry name" value="Nucleotide-diphossugar_trans"/>
</dbReference>
<feature type="binding site" evidence="8">
    <location>
        <position position="86"/>
    </location>
    <ligand>
        <name>GTP</name>
        <dbReference type="ChEBI" id="CHEBI:37565"/>
    </ligand>
</feature>
<comment type="caution">
    <text evidence="8">Lacks conserved residue(s) required for the propagation of feature annotation.</text>
</comment>
<reference evidence="10 11" key="1">
    <citation type="submission" date="2022-03" db="EMBL/GenBank/DDBJ databases">
        <authorList>
            <person name="Koch H."/>
        </authorList>
    </citation>
    <scope>NUCLEOTIDE SEQUENCE [LARGE SCALE GENOMIC DNA]</scope>
    <source>
        <strain evidence="10 11">G1</strain>
    </source>
</reference>
<dbReference type="RefSeq" id="WP_305732261.1">
    <property type="nucleotide sequence ID" value="NZ_OW150024.1"/>
</dbReference>
<dbReference type="Proteomes" id="UP001295463">
    <property type="component" value="Chromosome"/>
</dbReference>
<comment type="cofactor">
    <cofactor evidence="8">
        <name>Mg(2+)</name>
        <dbReference type="ChEBI" id="CHEBI:18420"/>
    </cofactor>
</comment>
<evidence type="ECO:0000256" key="8">
    <source>
        <dbReference type="HAMAP-Rule" id="MF_00316"/>
    </source>
</evidence>
<evidence type="ECO:0000259" key="9">
    <source>
        <dbReference type="Pfam" id="PF12804"/>
    </source>
</evidence>
<dbReference type="GO" id="GO:0061603">
    <property type="term" value="F:molybdenum cofactor guanylyltransferase activity"/>
    <property type="evidence" value="ECO:0007669"/>
    <property type="project" value="UniProtKB-EC"/>
</dbReference>
<sequence length="214" mass="22770">MPLAAHINGDAGQSGIPVSSLPGITGAILAGGASSRMGTDKALLELAGERLLARVYQPMASLFASTLLVTNNPERYSFLPCPAVPDLYPGEGSLAGIHAALHHAPTDLVFVVACDMPFVSPELVRHICGLAPGYDAVVPLSPDGIEPLHALYRTSCLPVMERMLENGEKRIRDLLNRVQSRMLPWEELVSLPGARRSFLNLNTPAEFAAAVADP</sequence>
<feature type="binding site" evidence="8">
    <location>
        <position position="41"/>
    </location>
    <ligand>
        <name>GTP</name>
        <dbReference type="ChEBI" id="CHEBI:37565"/>
    </ligand>
</feature>
<dbReference type="HAMAP" id="MF_00316">
    <property type="entry name" value="MobA"/>
    <property type="match status" value="1"/>
</dbReference>
<name>A0ABN8HEY9_9BACT</name>
<evidence type="ECO:0000313" key="10">
    <source>
        <dbReference type="EMBL" id="CAH2031440.1"/>
    </source>
</evidence>
<keyword evidence="3 8" id="KW-0479">Metal-binding</keyword>
<comment type="similarity">
    <text evidence="8">Belongs to the MobA family.</text>
</comment>
<evidence type="ECO:0000313" key="11">
    <source>
        <dbReference type="Proteomes" id="UP001295463"/>
    </source>
</evidence>
<dbReference type="CDD" id="cd02503">
    <property type="entry name" value="MobA"/>
    <property type="match status" value="1"/>
</dbReference>
<comment type="subcellular location">
    <subcellularLocation>
        <location evidence="8">Cytoplasm</location>
    </subcellularLocation>
</comment>
<keyword evidence="2 8" id="KW-0808">Transferase</keyword>
<feature type="domain" description="MobA-like NTP transferase" evidence="9">
    <location>
        <begin position="26"/>
        <end position="177"/>
    </location>
</feature>
<keyword evidence="4 8" id="KW-0547">Nucleotide-binding</keyword>
<dbReference type="PANTHER" id="PTHR19136:SF81">
    <property type="entry name" value="MOLYBDENUM COFACTOR GUANYLYLTRANSFERASE"/>
    <property type="match status" value="1"/>
</dbReference>
<feature type="binding site" evidence="8">
    <location>
        <begin position="29"/>
        <end position="31"/>
    </location>
    <ligand>
        <name>GTP</name>
        <dbReference type="ChEBI" id="CHEBI:37565"/>
    </ligand>
</feature>
<comment type="domain">
    <text evidence="8">The N-terminal domain determines nucleotide recognition and specific binding, while the C-terminal domain determines the specific binding to the target protein.</text>
</comment>
<evidence type="ECO:0000256" key="6">
    <source>
        <dbReference type="ARBA" id="ARBA00023134"/>
    </source>
</evidence>
<comment type="function">
    <text evidence="8">Transfers a GMP moiety from GTP to Mo-molybdopterin (Mo-MPT) cofactor (Moco or molybdenum cofactor) to form Mo-molybdopterin guanine dinucleotide (Mo-MGD) cofactor.</text>
</comment>
<evidence type="ECO:0000256" key="4">
    <source>
        <dbReference type="ARBA" id="ARBA00022741"/>
    </source>
</evidence>
<organism evidence="10 11">
    <name type="scientific">Trichlorobacter ammonificans</name>
    <dbReference type="NCBI Taxonomy" id="2916410"/>
    <lineage>
        <taxon>Bacteria</taxon>
        <taxon>Pseudomonadati</taxon>
        <taxon>Thermodesulfobacteriota</taxon>
        <taxon>Desulfuromonadia</taxon>
        <taxon>Geobacterales</taxon>
        <taxon>Geobacteraceae</taxon>
        <taxon>Trichlorobacter</taxon>
    </lineage>
</organism>
<dbReference type="EMBL" id="OW150024">
    <property type="protein sequence ID" value="CAH2031440.1"/>
    <property type="molecule type" value="Genomic_DNA"/>
</dbReference>
<keyword evidence="11" id="KW-1185">Reference proteome</keyword>
<keyword evidence="6 8" id="KW-0342">GTP-binding</keyword>
<feature type="binding site" evidence="8">
    <location>
        <position position="115"/>
    </location>
    <ligand>
        <name>Mg(2+)</name>
        <dbReference type="ChEBI" id="CHEBI:18420"/>
    </ligand>
</feature>
<dbReference type="InterPro" id="IPR013482">
    <property type="entry name" value="Molybde_CF_guanTrfase"/>
</dbReference>
<dbReference type="Gene3D" id="3.90.550.10">
    <property type="entry name" value="Spore Coat Polysaccharide Biosynthesis Protein SpsA, Chain A"/>
    <property type="match status" value="1"/>
</dbReference>
<dbReference type="SUPFAM" id="SSF53448">
    <property type="entry name" value="Nucleotide-diphospho-sugar transferases"/>
    <property type="match status" value="1"/>
</dbReference>
<accession>A0ABN8HEY9</accession>
<dbReference type="PANTHER" id="PTHR19136">
    <property type="entry name" value="MOLYBDENUM COFACTOR GUANYLYLTRANSFERASE"/>
    <property type="match status" value="1"/>
</dbReference>
<keyword evidence="1 8" id="KW-0963">Cytoplasm</keyword>
<evidence type="ECO:0000256" key="1">
    <source>
        <dbReference type="ARBA" id="ARBA00022490"/>
    </source>
</evidence>
<dbReference type="EC" id="2.7.7.77" evidence="8"/>
<comment type="catalytic activity">
    <reaction evidence="8">
        <text>Mo-molybdopterin + GTP + H(+) = Mo-molybdopterin guanine dinucleotide + diphosphate</text>
        <dbReference type="Rhea" id="RHEA:34243"/>
        <dbReference type="ChEBI" id="CHEBI:15378"/>
        <dbReference type="ChEBI" id="CHEBI:33019"/>
        <dbReference type="ChEBI" id="CHEBI:37565"/>
        <dbReference type="ChEBI" id="CHEBI:71302"/>
        <dbReference type="ChEBI" id="CHEBI:71310"/>
        <dbReference type="EC" id="2.7.7.77"/>
    </reaction>
</comment>
<gene>
    <name evidence="8 10" type="primary">mobA</name>
    <name evidence="10" type="ORF">GEAMG1_1608</name>
</gene>
<keyword evidence="10" id="KW-0548">Nucleotidyltransferase</keyword>
<evidence type="ECO:0000256" key="2">
    <source>
        <dbReference type="ARBA" id="ARBA00022679"/>
    </source>
</evidence>
<feature type="binding site" evidence="8">
    <location>
        <position position="115"/>
    </location>
    <ligand>
        <name>GTP</name>
        <dbReference type="ChEBI" id="CHEBI:37565"/>
    </ligand>
</feature>
<dbReference type="InterPro" id="IPR025877">
    <property type="entry name" value="MobA-like_NTP_Trfase"/>
</dbReference>